<sequence>FSSFHLLQFLHPSTETPPPSSFFPSSISFSFPLSPANTTPSSSSSSRRPASAQPSRQQVAAAATSSQADAASSTFFPAVAATPLSPPLVTVAARDRRHRRVGLVTTKEQSSISPQLRRRPLLLLTLGHDFSTRAAKRSNQRSPITATPHFSLARHSPRALCSPPPRARRCCSSQSRRRVFLRLCNPRRPTHPPPILPRTRRRWVSVVRNPKPFAFV</sequence>
<protein>
    <submittedName>
        <fullName evidence="2">Uncharacterized protein</fullName>
    </submittedName>
</protein>
<name>A0A9Q0F536_9ROSI</name>
<proteinExistence type="predicted"/>
<organism evidence="2 3">
    <name type="scientific">Turnera subulata</name>
    <dbReference type="NCBI Taxonomy" id="218843"/>
    <lineage>
        <taxon>Eukaryota</taxon>
        <taxon>Viridiplantae</taxon>
        <taxon>Streptophyta</taxon>
        <taxon>Embryophyta</taxon>
        <taxon>Tracheophyta</taxon>
        <taxon>Spermatophyta</taxon>
        <taxon>Magnoliopsida</taxon>
        <taxon>eudicotyledons</taxon>
        <taxon>Gunneridae</taxon>
        <taxon>Pentapetalae</taxon>
        <taxon>rosids</taxon>
        <taxon>fabids</taxon>
        <taxon>Malpighiales</taxon>
        <taxon>Passifloraceae</taxon>
        <taxon>Turnera</taxon>
    </lineage>
</organism>
<comment type="caution">
    <text evidence="2">The sequence shown here is derived from an EMBL/GenBank/DDBJ whole genome shotgun (WGS) entry which is preliminary data.</text>
</comment>
<evidence type="ECO:0000313" key="2">
    <source>
        <dbReference type="EMBL" id="KAJ4824229.1"/>
    </source>
</evidence>
<dbReference type="Proteomes" id="UP001141552">
    <property type="component" value="Unassembled WGS sequence"/>
</dbReference>
<evidence type="ECO:0000256" key="1">
    <source>
        <dbReference type="SAM" id="MobiDB-lite"/>
    </source>
</evidence>
<feature type="non-terminal residue" evidence="2">
    <location>
        <position position="1"/>
    </location>
</feature>
<dbReference type="EMBL" id="JAKUCV010007234">
    <property type="protein sequence ID" value="KAJ4824229.1"/>
    <property type="molecule type" value="Genomic_DNA"/>
</dbReference>
<gene>
    <name evidence="2" type="ORF">Tsubulata_022748</name>
</gene>
<feature type="region of interest" description="Disordered" evidence="1">
    <location>
        <begin position="34"/>
        <end position="64"/>
    </location>
</feature>
<reference evidence="2" key="1">
    <citation type="submission" date="2022-02" db="EMBL/GenBank/DDBJ databases">
        <authorList>
            <person name="Henning P.M."/>
            <person name="McCubbin A.G."/>
            <person name="Shore J.S."/>
        </authorList>
    </citation>
    <scope>NUCLEOTIDE SEQUENCE</scope>
    <source>
        <strain evidence="2">F60SS</strain>
        <tissue evidence="2">Leaves</tissue>
    </source>
</reference>
<dbReference type="AlphaFoldDB" id="A0A9Q0F536"/>
<reference evidence="2" key="2">
    <citation type="journal article" date="2023" name="Plants (Basel)">
        <title>Annotation of the Turnera subulata (Passifloraceae) Draft Genome Reveals the S-Locus Evolved after the Divergence of Turneroideae from Passifloroideae in a Stepwise Manner.</title>
        <authorList>
            <person name="Henning P.M."/>
            <person name="Roalson E.H."/>
            <person name="Mir W."/>
            <person name="McCubbin A.G."/>
            <person name="Shore J.S."/>
        </authorList>
    </citation>
    <scope>NUCLEOTIDE SEQUENCE</scope>
    <source>
        <strain evidence="2">F60SS</strain>
    </source>
</reference>
<evidence type="ECO:0000313" key="3">
    <source>
        <dbReference type="Proteomes" id="UP001141552"/>
    </source>
</evidence>
<accession>A0A9Q0F536</accession>
<keyword evidence="3" id="KW-1185">Reference proteome</keyword>